<comment type="caution">
    <text evidence="1">The sequence shown here is derived from an EMBL/GenBank/DDBJ whole genome shotgun (WGS) entry which is preliminary data.</text>
</comment>
<evidence type="ECO:0000313" key="1">
    <source>
        <dbReference type="EMBL" id="RFM22764.1"/>
    </source>
</evidence>
<dbReference type="EMBL" id="PHFL01000077">
    <property type="protein sequence ID" value="RFM22764.1"/>
    <property type="molecule type" value="Genomic_DNA"/>
</dbReference>
<dbReference type="Proteomes" id="UP000266389">
    <property type="component" value="Unassembled WGS sequence"/>
</dbReference>
<name>A0A395LYQ8_9BACT</name>
<sequence length="223" mass="25647">MLCSTVISAQTKVWIKIDSGTALYLHPYQQQWLPLSAKEEVLAKTFMLTKKGAKAMLFKETEVYALPESAYFFIEDVLPKSRVEIVAALTQIEAEQLPKSTRESRERKLPIGLTYGESIADTTSSNIAAIPYLNERLNAVEYFLSNGRYDAALLSQKRLLTKFPVLYQDALQAERLFMLYDKLELYGFLNDETRRLLSIKRSAEFDKMVERWNSIAKTKLLNR</sequence>
<accession>A0A395LYQ8</accession>
<dbReference type="AlphaFoldDB" id="A0A395LYQ8"/>
<proteinExistence type="predicted"/>
<reference evidence="1 2" key="1">
    <citation type="journal article" date="2011" name="ISME J.">
        <title>Community ecology of hot spring cyanobacterial mats: predominant populations and their functional potential.</title>
        <authorList>
            <person name="Klatt C.G."/>
            <person name="Wood J.M."/>
            <person name="Rusch D.B."/>
            <person name="Bateson M.M."/>
            <person name="Hamamura N."/>
            <person name="Heidelberg J.F."/>
            <person name="Grossman A.R."/>
            <person name="Bhaya D."/>
            <person name="Cohan F.M."/>
            <person name="Kuhl M."/>
            <person name="Bryant D.A."/>
            <person name="Ward D.M."/>
        </authorList>
    </citation>
    <scope>NUCLEOTIDE SEQUENCE [LARGE SCALE GENOMIC DNA]</scope>
    <source>
        <strain evidence="1">OS</strain>
    </source>
</reference>
<protein>
    <submittedName>
        <fullName evidence="1">Uncharacterized protein</fullName>
    </submittedName>
</protein>
<evidence type="ECO:0000313" key="2">
    <source>
        <dbReference type="Proteomes" id="UP000266389"/>
    </source>
</evidence>
<organism evidence="1 2">
    <name type="scientific">Candidatus Thermochlorobacter aerophilus</name>
    <dbReference type="NCBI Taxonomy" id="1868324"/>
    <lineage>
        <taxon>Bacteria</taxon>
        <taxon>Pseudomonadati</taxon>
        <taxon>Chlorobiota</taxon>
        <taxon>Chlorobiia</taxon>
        <taxon>Chlorobiales</taxon>
        <taxon>Candidatus Thermochlorobacteriaceae</taxon>
        <taxon>Candidatus Thermochlorobacter</taxon>
    </lineage>
</organism>
<gene>
    <name evidence="1" type="ORF">D0433_14535</name>
</gene>